<feature type="domain" description="PELOTA RNA-binding" evidence="3">
    <location>
        <begin position="747"/>
        <end position="826"/>
    </location>
</feature>
<name>A0A6I0EZC4_9FIRM</name>
<dbReference type="InterPro" id="IPR041688">
    <property type="entry name" value="PRTase_2"/>
</dbReference>
<comment type="caution">
    <text evidence="5">The sequence shown here is derived from an EMBL/GenBank/DDBJ whole genome shotgun (WGS) entry which is preliminary data.</text>
</comment>
<evidence type="ECO:0008006" key="7">
    <source>
        <dbReference type="Google" id="ProtNLM"/>
    </source>
</evidence>
<dbReference type="InterPro" id="IPR022537">
    <property type="entry name" value="TRSP_dom"/>
</dbReference>
<sequence length="835" mass="94682">MLIHILDDLHIRLTVTSNPYELSLESLFSLAARKNRHRSFLFVSKLLGKHIAIEPEVAFVAGKLLAQRFMEERARKQTMTENKATFSLPSPHIFIGFAETATALGHAVFSCFDQNAFYWHTTREKINELPDLFGFEEEHCHAPEHRLYGTARSFFDKDHPIVLIDDELTTGKSALNFIQAIEQKYRRKEYYILSILDWRSEEDRATLQAMEQRLGVSITVLSLLSGTIESWGAVTERAIGAYMPQEEVADPKSPLPQVGIYALKELQGMSLKNGTSVDVVTYGLEKGIAYTSIDSTGWVNKAPYLPYTGRFGITPKEQAQLEALAYKVGKQLQQRRRGEKALCLGTGEFMYLPSKIASYMGEKVLVQATTRSPVYPVDKEDYGIRHGLAFPSPDDPLIPNYVYNIGTGMYDEIFLFLERPLPKERIMPLLEALDSRGIDRICMVVPEAIVPHPDPMGSYRADDVVFLLKDLSGMVEEVPTEERERMIQKGVHYSEMLPLEYKPTQEYMDLFYQTLEESARKIAWATAVVAEKIIGLHASEFVLVSLARAGTPVGILIRRYLEQIHGLTVPHYSISIIRDKGIDEKALLYILQNHGGRDLQFVDGWTGKGAISMQLTKACQQFKDKYSIELSDSLAVLADPGYCAPLYGTREDYLIPSACLNATVSGLVSRTVYKPELLGPFDFHGARYYSELQEDDVSNLFVDTISRYFEEVALEGQNHLAMKREEHLFCDDHRGTEKSFLLEKCSWQGLRSLRSIQERFGIKDINLIKPGVGETTRVLLRRVPWRILVNSMENPNLTHILILARDRNVPVEVYGNMTYSCCGLIKPLEEIEREA</sequence>
<accession>A0A6I0EZC4</accession>
<proteinExistence type="predicted"/>
<dbReference type="OrthoDB" id="1663315at2"/>
<dbReference type="AlphaFoldDB" id="A0A6I0EZC4"/>
<dbReference type="EMBL" id="WBXO01000005">
    <property type="protein sequence ID" value="KAB2952742.1"/>
    <property type="molecule type" value="Genomic_DNA"/>
</dbReference>
<evidence type="ECO:0000313" key="6">
    <source>
        <dbReference type="Proteomes" id="UP000468766"/>
    </source>
</evidence>
<dbReference type="InterPro" id="IPR011215">
    <property type="entry name" value="StiP_N"/>
</dbReference>
<dbReference type="InterPro" id="IPR029057">
    <property type="entry name" value="PRTase-like"/>
</dbReference>
<feature type="domain" description="Cysteine protease StiP N-terminal" evidence="1">
    <location>
        <begin position="457"/>
        <end position="705"/>
    </location>
</feature>
<protein>
    <recommendedName>
        <fullName evidence="7">Phosphoribosyltransferase</fullName>
    </recommendedName>
</protein>
<evidence type="ECO:0000259" key="3">
    <source>
        <dbReference type="Pfam" id="PF15608"/>
    </source>
</evidence>
<feature type="domain" description="TRSP" evidence="2">
    <location>
        <begin position="307"/>
        <end position="433"/>
    </location>
</feature>
<gene>
    <name evidence="5" type="ORF">F9B85_08070</name>
</gene>
<dbReference type="Pfam" id="PF12500">
    <property type="entry name" value="TRSP"/>
    <property type="match status" value="1"/>
</dbReference>
<dbReference type="InterPro" id="IPR028157">
    <property type="entry name" value="PELOTA_dom"/>
</dbReference>
<keyword evidence="6" id="KW-1185">Reference proteome</keyword>
<dbReference type="Proteomes" id="UP000468766">
    <property type="component" value="Unassembled WGS sequence"/>
</dbReference>
<dbReference type="SUPFAM" id="SSF53271">
    <property type="entry name" value="PRTase-like"/>
    <property type="match status" value="1"/>
</dbReference>
<dbReference type="Pfam" id="PF15609">
    <property type="entry name" value="PRTase_2"/>
    <property type="match status" value="1"/>
</dbReference>
<evidence type="ECO:0000259" key="2">
    <source>
        <dbReference type="Pfam" id="PF12500"/>
    </source>
</evidence>
<dbReference type="Pfam" id="PF15608">
    <property type="entry name" value="PELOTA_1"/>
    <property type="match status" value="1"/>
</dbReference>
<reference evidence="5 6" key="1">
    <citation type="submission" date="2019-10" db="EMBL/GenBank/DDBJ databases">
        <title>Whole-genome sequence of the extremophile Heliorestis acidaminivorans DSM 24790.</title>
        <authorList>
            <person name="Kyndt J.A."/>
            <person name="Meyer T.E."/>
        </authorList>
    </citation>
    <scope>NUCLEOTIDE SEQUENCE [LARGE SCALE GENOMIC DNA]</scope>
    <source>
        <strain evidence="5 6">DSM 24790</strain>
    </source>
</reference>
<dbReference type="Pfam" id="PF11202">
    <property type="entry name" value="StiP"/>
    <property type="match status" value="1"/>
</dbReference>
<dbReference type="Gene3D" id="3.40.50.2020">
    <property type="match status" value="1"/>
</dbReference>
<feature type="domain" description="Orotate phosphoribosyltransferase-like" evidence="4">
    <location>
        <begin position="27"/>
        <end position="227"/>
    </location>
</feature>
<evidence type="ECO:0000313" key="5">
    <source>
        <dbReference type="EMBL" id="KAB2952742.1"/>
    </source>
</evidence>
<organism evidence="5 6">
    <name type="scientific">Heliorestis acidaminivorans</name>
    <dbReference type="NCBI Taxonomy" id="553427"/>
    <lineage>
        <taxon>Bacteria</taxon>
        <taxon>Bacillati</taxon>
        <taxon>Bacillota</taxon>
        <taxon>Clostridia</taxon>
        <taxon>Eubacteriales</taxon>
        <taxon>Heliobacteriaceae</taxon>
        <taxon>Heliorestis</taxon>
    </lineage>
</organism>
<evidence type="ECO:0000259" key="1">
    <source>
        <dbReference type="Pfam" id="PF11202"/>
    </source>
</evidence>
<evidence type="ECO:0000259" key="4">
    <source>
        <dbReference type="Pfam" id="PF15609"/>
    </source>
</evidence>